<sequence>MASQRRLLSQKGECVGRLSEVG</sequence>
<proteinExistence type="predicted"/>
<dbReference type="AlphaFoldDB" id="A0A834WM76"/>
<name>A0A834WM76_9FABA</name>
<comment type="caution">
    <text evidence="1">The sequence shown here is derived from an EMBL/GenBank/DDBJ whole genome shotgun (WGS) entry which is preliminary data.</text>
</comment>
<protein>
    <submittedName>
        <fullName evidence="1">Uncharacterized protein</fullName>
    </submittedName>
</protein>
<reference evidence="1" key="1">
    <citation type="submission" date="2020-09" db="EMBL/GenBank/DDBJ databases">
        <title>Genome-Enabled Discovery of Anthraquinone Biosynthesis in Senna tora.</title>
        <authorList>
            <person name="Kang S.-H."/>
            <person name="Pandey R.P."/>
            <person name="Lee C.-M."/>
            <person name="Sim J.-S."/>
            <person name="Jeong J.-T."/>
            <person name="Choi B.-S."/>
            <person name="Jung M."/>
            <person name="Ginzburg D."/>
            <person name="Zhao K."/>
            <person name="Won S.Y."/>
            <person name="Oh T.-J."/>
            <person name="Yu Y."/>
            <person name="Kim N.-H."/>
            <person name="Lee O.R."/>
            <person name="Lee T.-H."/>
            <person name="Bashyal P."/>
            <person name="Kim T.-S."/>
            <person name="Lee W.-H."/>
            <person name="Kawkins C."/>
            <person name="Kim C.-K."/>
            <person name="Kim J.S."/>
            <person name="Ahn B.O."/>
            <person name="Rhee S.Y."/>
            <person name="Sohng J.K."/>
        </authorList>
    </citation>
    <scope>NUCLEOTIDE SEQUENCE</scope>
    <source>
        <tissue evidence="1">Leaf</tissue>
    </source>
</reference>
<dbReference type="Proteomes" id="UP000634136">
    <property type="component" value="Unassembled WGS sequence"/>
</dbReference>
<evidence type="ECO:0000313" key="2">
    <source>
        <dbReference type="Proteomes" id="UP000634136"/>
    </source>
</evidence>
<dbReference type="EMBL" id="JAAIUW010000008">
    <property type="protein sequence ID" value="KAF7821959.1"/>
    <property type="molecule type" value="Genomic_DNA"/>
</dbReference>
<organism evidence="1 2">
    <name type="scientific">Senna tora</name>
    <dbReference type="NCBI Taxonomy" id="362788"/>
    <lineage>
        <taxon>Eukaryota</taxon>
        <taxon>Viridiplantae</taxon>
        <taxon>Streptophyta</taxon>
        <taxon>Embryophyta</taxon>
        <taxon>Tracheophyta</taxon>
        <taxon>Spermatophyta</taxon>
        <taxon>Magnoliopsida</taxon>
        <taxon>eudicotyledons</taxon>
        <taxon>Gunneridae</taxon>
        <taxon>Pentapetalae</taxon>
        <taxon>rosids</taxon>
        <taxon>fabids</taxon>
        <taxon>Fabales</taxon>
        <taxon>Fabaceae</taxon>
        <taxon>Caesalpinioideae</taxon>
        <taxon>Cassia clade</taxon>
        <taxon>Senna</taxon>
    </lineage>
</organism>
<accession>A0A834WM76</accession>
<evidence type="ECO:0000313" key="1">
    <source>
        <dbReference type="EMBL" id="KAF7821959.1"/>
    </source>
</evidence>
<gene>
    <name evidence="1" type="ORF">G2W53_027414</name>
</gene>
<keyword evidence="2" id="KW-1185">Reference proteome</keyword>